<dbReference type="Proteomes" id="UP000610124">
    <property type="component" value="Unassembled WGS sequence"/>
</dbReference>
<name>A0A1E7MVJ6_KITAU</name>
<reference evidence="4" key="4">
    <citation type="submission" date="2016-08" db="EMBL/GenBank/DDBJ databases">
        <title>Sequencing, assembly and comparative genomics of S. aureofaciens ATCC 10762.</title>
        <authorList>
            <person name="Gradnigo J.S."/>
            <person name="Johnson N."/>
            <person name="Somerville G.A."/>
        </authorList>
    </citation>
    <scope>NUCLEOTIDE SEQUENCE [LARGE SCALE GENOMIC DNA]</scope>
    <source>
        <strain evidence="4">ATCC 10762 / DSM 40127 / CCM 3239 / JCM 4008 / LMG 5968 / NBRC 12843 / NCIMB 8234 / A-377</strain>
    </source>
</reference>
<evidence type="ECO:0000313" key="2">
    <source>
        <dbReference type="EMBL" id="GGU68938.1"/>
    </source>
</evidence>
<dbReference type="RefSeq" id="WP_050366300.1">
    <property type="nucleotide sequence ID" value="NZ_BMUB01000004.1"/>
</dbReference>
<evidence type="ECO:0000313" key="4">
    <source>
        <dbReference type="Proteomes" id="UP000037395"/>
    </source>
</evidence>
<evidence type="ECO:0000256" key="1">
    <source>
        <dbReference type="SAM" id="MobiDB-lite"/>
    </source>
</evidence>
<dbReference type="AlphaFoldDB" id="A0A1E7MVJ6"/>
<dbReference type="OrthoDB" id="4310592at2"/>
<protein>
    <submittedName>
        <fullName evidence="3">Uncharacterized protein</fullName>
    </submittedName>
</protein>
<evidence type="ECO:0000313" key="3">
    <source>
        <dbReference type="EMBL" id="OEV32444.1"/>
    </source>
</evidence>
<reference evidence="3" key="3">
    <citation type="submission" date="2016-08" db="EMBL/GenBank/DDBJ databases">
        <title>Sequencing, Assembly and Comparative Genomics of S. aureofaciens ATCC 10762.</title>
        <authorList>
            <person name="Gradnigo J.S."/>
            <person name="Johnson N."/>
            <person name="Somerville G.A."/>
        </authorList>
    </citation>
    <scope>NUCLEOTIDE SEQUENCE [LARGE SCALE GENOMIC DNA]</scope>
    <source>
        <strain evidence="3">ATCC 10762</strain>
    </source>
</reference>
<dbReference type="GeneID" id="97485152"/>
<dbReference type="EMBL" id="JPRF03000097">
    <property type="protein sequence ID" value="OEV32444.1"/>
    <property type="molecule type" value="Genomic_DNA"/>
</dbReference>
<reference evidence="2" key="5">
    <citation type="submission" date="2020-09" db="EMBL/GenBank/DDBJ databases">
        <authorList>
            <person name="Sun Q."/>
            <person name="Ohkuma M."/>
        </authorList>
    </citation>
    <scope>NUCLEOTIDE SEQUENCE</scope>
    <source>
        <strain evidence="2">JCM 4434</strain>
    </source>
</reference>
<gene>
    <name evidence="2" type="ORF">GCM10010502_20040</name>
    <name evidence="3" type="ORF">HS99_0017330</name>
</gene>
<reference evidence="3 4" key="2">
    <citation type="submission" date="2014-07" db="EMBL/GenBank/DDBJ databases">
        <authorList>
            <person name="Zhang J.E."/>
            <person name="Yang H."/>
            <person name="Guo J."/>
            <person name="Deng Z."/>
            <person name="Luo H."/>
            <person name="Luo M."/>
            <person name="Zhao B."/>
        </authorList>
    </citation>
    <scope>NUCLEOTIDE SEQUENCE [LARGE SCALE GENOMIC DNA]</scope>
    <source>
        <strain evidence="3">ATCC 10762</strain>
        <strain evidence="4">ATCC 10762 / DSM 40127 / CCM 3239 / JCM 4008 / LMG 5968 / NBRC 12843 / NCIMB 8234 / A-377</strain>
    </source>
</reference>
<feature type="region of interest" description="Disordered" evidence="1">
    <location>
        <begin position="1"/>
        <end position="21"/>
    </location>
</feature>
<proteinExistence type="predicted"/>
<accession>A0A1E7MVJ6</accession>
<dbReference type="EMBL" id="BMUB01000004">
    <property type="protein sequence ID" value="GGU68938.1"/>
    <property type="molecule type" value="Genomic_DNA"/>
</dbReference>
<reference evidence="2" key="1">
    <citation type="journal article" date="2014" name="Int. J. Syst. Evol. Microbiol.">
        <title>Complete genome sequence of Corynebacterium casei LMG S-19264T (=DSM 44701T), isolated from a smear-ripened cheese.</title>
        <authorList>
            <consortium name="US DOE Joint Genome Institute (JGI-PGF)"/>
            <person name="Walter F."/>
            <person name="Albersmeier A."/>
            <person name="Kalinowski J."/>
            <person name="Ruckert C."/>
        </authorList>
    </citation>
    <scope>NUCLEOTIDE SEQUENCE</scope>
    <source>
        <strain evidence="2">JCM 4434</strain>
    </source>
</reference>
<organism evidence="3 4">
    <name type="scientific">Kitasatospora aureofaciens</name>
    <name type="common">Streptomyces aureofaciens</name>
    <dbReference type="NCBI Taxonomy" id="1894"/>
    <lineage>
        <taxon>Bacteria</taxon>
        <taxon>Bacillati</taxon>
        <taxon>Actinomycetota</taxon>
        <taxon>Actinomycetes</taxon>
        <taxon>Kitasatosporales</taxon>
        <taxon>Streptomycetaceae</taxon>
        <taxon>Kitasatospora</taxon>
    </lineage>
</organism>
<accession>A0A8H9HJW2</accession>
<dbReference type="Proteomes" id="UP000037395">
    <property type="component" value="Unassembled WGS sequence"/>
</dbReference>
<comment type="caution">
    <text evidence="3">The sequence shown here is derived from an EMBL/GenBank/DDBJ whole genome shotgun (WGS) entry which is preliminary data.</text>
</comment>
<keyword evidence="4" id="KW-1185">Reference proteome</keyword>
<sequence length="110" mass="12298">MTDDQHERDGQDGQDGRDGQRLRRVFAAALDDALTGRGVATCLGLDQETEEALWAVYDAGYFGAGRQVSEERVAAAHRAFEGQLDGSNAARWREQLAHRFPSAENRHRER</sequence>